<protein>
    <submittedName>
        <fullName evidence="1">Uncharacterized protein</fullName>
    </submittedName>
</protein>
<name>A0A974DKR2_XENLA</name>
<gene>
    <name evidence="1" type="ORF">XELAEV_18016022mg</name>
</gene>
<dbReference type="AlphaFoldDB" id="A0A974DKR2"/>
<dbReference type="EMBL" id="CM004469">
    <property type="protein sequence ID" value="OCT92955.1"/>
    <property type="molecule type" value="Genomic_DNA"/>
</dbReference>
<evidence type="ECO:0000313" key="2">
    <source>
        <dbReference type="Proteomes" id="UP000694892"/>
    </source>
</evidence>
<sequence>MLSFLLLADQAIGNQCSDIVIPQQCEGSDQPNTESKQRSPVLVPVATSCFNNIYGCRNLGSSLHPRLPLQQYSGTSRLIGAIEKNTYFQVTTLISKCLYMCL</sequence>
<organism evidence="1 2">
    <name type="scientific">Xenopus laevis</name>
    <name type="common">African clawed frog</name>
    <dbReference type="NCBI Taxonomy" id="8355"/>
    <lineage>
        <taxon>Eukaryota</taxon>
        <taxon>Metazoa</taxon>
        <taxon>Chordata</taxon>
        <taxon>Craniata</taxon>
        <taxon>Vertebrata</taxon>
        <taxon>Euteleostomi</taxon>
        <taxon>Amphibia</taxon>
        <taxon>Batrachia</taxon>
        <taxon>Anura</taxon>
        <taxon>Pipoidea</taxon>
        <taxon>Pipidae</taxon>
        <taxon>Xenopodinae</taxon>
        <taxon>Xenopus</taxon>
        <taxon>Xenopus</taxon>
    </lineage>
</organism>
<dbReference type="Proteomes" id="UP000694892">
    <property type="component" value="Chromosome 2S"/>
</dbReference>
<accession>A0A974DKR2</accession>
<proteinExistence type="predicted"/>
<evidence type="ECO:0000313" key="1">
    <source>
        <dbReference type="EMBL" id="OCT92955.1"/>
    </source>
</evidence>
<reference evidence="2" key="1">
    <citation type="journal article" date="2016" name="Nature">
        <title>Genome evolution in the allotetraploid frog Xenopus laevis.</title>
        <authorList>
            <person name="Session A.M."/>
            <person name="Uno Y."/>
            <person name="Kwon T."/>
            <person name="Chapman J.A."/>
            <person name="Toyoda A."/>
            <person name="Takahashi S."/>
            <person name="Fukui A."/>
            <person name="Hikosaka A."/>
            <person name="Suzuki A."/>
            <person name="Kondo M."/>
            <person name="van Heeringen S.J."/>
            <person name="Quigley I."/>
            <person name="Heinz S."/>
            <person name="Ogino H."/>
            <person name="Ochi H."/>
            <person name="Hellsten U."/>
            <person name="Lyons J.B."/>
            <person name="Simakov O."/>
            <person name="Putnam N."/>
            <person name="Stites J."/>
            <person name="Kuroki Y."/>
            <person name="Tanaka T."/>
            <person name="Michiue T."/>
            <person name="Watanabe M."/>
            <person name="Bogdanovic O."/>
            <person name="Lister R."/>
            <person name="Georgiou G."/>
            <person name="Paranjpe S.S."/>
            <person name="van Kruijsbergen I."/>
            <person name="Shu S."/>
            <person name="Carlson J."/>
            <person name="Kinoshita T."/>
            <person name="Ohta Y."/>
            <person name="Mawaribuchi S."/>
            <person name="Jenkins J."/>
            <person name="Grimwood J."/>
            <person name="Schmutz J."/>
            <person name="Mitros T."/>
            <person name="Mozaffari S.V."/>
            <person name="Suzuki Y."/>
            <person name="Haramoto Y."/>
            <person name="Yamamoto T.S."/>
            <person name="Takagi C."/>
            <person name="Heald R."/>
            <person name="Miller K."/>
            <person name="Haudenschild C."/>
            <person name="Kitzman J."/>
            <person name="Nakayama T."/>
            <person name="Izutsu Y."/>
            <person name="Robert J."/>
            <person name="Fortriede J."/>
            <person name="Burns K."/>
            <person name="Lotay V."/>
            <person name="Karimi K."/>
            <person name="Yasuoka Y."/>
            <person name="Dichmann D.S."/>
            <person name="Flajnik M.F."/>
            <person name="Houston D.W."/>
            <person name="Shendure J."/>
            <person name="DuPasquier L."/>
            <person name="Vize P.D."/>
            <person name="Zorn A.M."/>
            <person name="Ito M."/>
            <person name="Marcotte E.M."/>
            <person name="Wallingford J.B."/>
            <person name="Ito Y."/>
            <person name="Asashima M."/>
            <person name="Ueno N."/>
            <person name="Matsuda Y."/>
            <person name="Veenstra G.J."/>
            <person name="Fujiyama A."/>
            <person name="Harland R.M."/>
            <person name="Taira M."/>
            <person name="Rokhsar D.S."/>
        </authorList>
    </citation>
    <scope>NUCLEOTIDE SEQUENCE [LARGE SCALE GENOMIC DNA]</scope>
    <source>
        <strain evidence="2">J</strain>
    </source>
</reference>